<dbReference type="OrthoDB" id="2147503at2"/>
<organism evidence="6 7">
    <name type="scientific">Mesobacillus zeae</name>
    <dbReference type="NCBI Taxonomy" id="1917180"/>
    <lineage>
        <taxon>Bacteria</taxon>
        <taxon>Bacillati</taxon>
        <taxon>Bacillota</taxon>
        <taxon>Bacilli</taxon>
        <taxon>Bacillales</taxon>
        <taxon>Bacillaceae</taxon>
        <taxon>Mesobacillus</taxon>
    </lineage>
</organism>
<gene>
    <name evidence="5" type="primary">rpoY</name>
    <name evidence="6" type="ORF">D1970_03090</name>
</gene>
<dbReference type="Proteomes" id="UP000265816">
    <property type="component" value="Unassembled WGS sequence"/>
</dbReference>
<comment type="catalytic activity">
    <reaction evidence="5">
        <text>RNA(n) + a ribonucleoside 5'-triphosphate = RNA(n+1) + diphosphate</text>
        <dbReference type="Rhea" id="RHEA:21248"/>
        <dbReference type="Rhea" id="RHEA-COMP:14527"/>
        <dbReference type="Rhea" id="RHEA-COMP:17342"/>
        <dbReference type="ChEBI" id="CHEBI:33019"/>
        <dbReference type="ChEBI" id="CHEBI:61557"/>
        <dbReference type="ChEBI" id="CHEBI:140395"/>
        <dbReference type="EC" id="2.7.7.6"/>
    </reaction>
</comment>
<dbReference type="InterPro" id="IPR009907">
    <property type="entry name" value="RpoY"/>
</dbReference>
<protein>
    <recommendedName>
        <fullName evidence="5">DNA-directed RNA polymerase subunit epsilon</fullName>
        <shortName evidence="5">RNAP epsilon subunit</shortName>
        <ecNumber evidence="5">2.7.7.6</ecNumber>
    </recommendedName>
    <alternativeName>
        <fullName evidence="5">RNA polymerase epsilon subunit</fullName>
    </alternativeName>
    <alternativeName>
        <fullName evidence="5">Transcriptase subunit epsilon</fullName>
    </alternativeName>
</protein>
<accession>A0A398BGP0</accession>
<evidence type="ECO:0000256" key="5">
    <source>
        <dbReference type="HAMAP-Rule" id="MF_01553"/>
    </source>
</evidence>
<sequence length="70" mass="8483">MIYKVYFQESIKQVPVREKTKTVYVEAESERDVRTKLADRGYNIEYIEAVKGKYLEYEQEKPEFDVLEIR</sequence>
<dbReference type="AlphaFoldDB" id="A0A398BGP0"/>
<dbReference type="RefSeq" id="WP_119111410.1">
    <property type="nucleotide sequence ID" value="NZ_CBCSEO010000001.1"/>
</dbReference>
<reference evidence="6 7" key="1">
    <citation type="submission" date="2018-08" db="EMBL/GenBank/DDBJ databases">
        <title>Bacillus jemisoniae sp. nov., Bacillus chryseoplanitiae sp. nov., Bacillus resnikiae sp. nov., and Bacillus frankliniae sp. nov., isolated from Viking spacecraft and associated surfaces.</title>
        <authorList>
            <person name="Seuylemezian A."/>
            <person name="Vaishampayan P."/>
        </authorList>
    </citation>
    <scope>NUCLEOTIDE SEQUENCE [LARGE SCALE GENOMIC DNA]</scope>
    <source>
        <strain evidence="6 7">JJ-247</strain>
    </source>
</reference>
<dbReference type="EC" id="2.7.7.6" evidence="5"/>
<keyword evidence="7" id="KW-1185">Reference proteome</keyword>
<dbReference type="Pfam" id="PF07288">
    <property type="entry name" value="RpoY"/>
    <property type="match status" value="1"/>
</dbReference>
<evidence type="ECO:0000256" key="4">
    <source>
        <dbReference type="ARBA" id="ARBA00023163"/>
    </source>
</evidence>
<evidence type="ECO:0000256" key="1">
    <source>
        <dbReference type="ARBA" id="ARBA00022478"/>
    </source>
</evidence>
<comment type="caution">
    <text evidence="6">The sequence shown here is derived from an EMBL/GenBank/DDBJ whole genome shotgun (WGS) entry which is preliminary data.</text>
</comment>
<keyword evidence="2 5" id="KW-0808">Transferase</keyword>
<evidence type="ECO:0000313" key="6">
    <source>
        <dbReference type="EMBL" id="RID87838.1"/>
    </source>
</evidence>
<comment type="function">
    <text evidence="5">A non-essential component of RNA polymerase (RNAP).</text>
</comment>
<evidence type="ECO:0000313" key="7">
    <source>
        <dbReference type="Proteomes" id="UP000265816"/>
    </source>
</evidence>
<dbReference type="NCBIfam" id="NF010188">
    <property type="entry name" value="PRK13667.1"/>
    <property type="match status" value="1"/>
</dbReference>
<evidence type="ECO:0000256" key="2">
    <source>
        <dbReference type="ARBA" id="ARBA00022679"/>
    </source>
</evidence>
<dbReference type="EMBL" id="QWVT01000008">
    <property type="protein sequence ID" value="RID87838.1"/>
    <property type="molecule type" value="Genomic_DNA"/>
</dbReference>
<proteinExistence type="inferred from homology"/>
<dbReference type="Gene3D" id="3.10.20.730">
    <property type="entry name" value="RNAP, epsilon subunit-like"/>
    <property type="match status" value="1"/>
</dbReference>
<evidence type="ECO:0000256" key="3">
    <source>
        <dbReference type="ARBA" id="ARBA00022695"/>
    </source>
</evidence>
<comment type="similarity">
    <text evidence="5">Belongs to the RNA polymerase subunit epsilon family.</text>
</comment>
<dbReference type="GO" id="GO:0006351">
    <property type="term" value="P:DNA-templated transcription"/>
    <property type="evidence" value="ECO:0007669"/>
    <property type="project" value="UniProtKB-UniRule"/>
</dbReference>
<dbReference type="GO" id="GO:0003677">
    <property type="term" value="F:DNA binding"/>
    <property type="evidence" value="ECO:0007669"/>
    <property type="project" value="UniProtKB-UniRule"/>
</dbReference>
<comment type="subunit">
    <text evidence="5">RNAP is composed of a core of 2 alpha, a beta and a beta' subunit. The core is associated with a delta subunit, and at least one of epsilon or omega. When a sigma factor is associated with the core the holoenzyme is formed, which can initiate transcription.</text>
</comment>
<dbReference type="HAMAP" id="MF_01553">
    <property type="entry name" value="RNApol_bact_RpoY"/>
    <property type="match status" value="1"/>
</dbReference>
<keyword evidence="4 5" id="KW-0804">Transcription</keyword>
<dbReference type="GO" id="GO:0003899">
    <property type="term" value="F:DNA-directed RNA polymerase activity"/>
    <property type="evidence" value="ECO:0007669"/>
    <property type="project" value="UniProtKB-UniRule"/>
</dbReference>
<keyword evidence="3 5" id="KW-0548">Nucleotidyltransferase</keyword>
<name>A0A398BGP0_9BACI</name>
<keyword evidence="1 5" id="KW-0240">DNA-directed RNA polymerase</keyword>
<dbReference type="GO" id="GO:0000428">
    <property type="term" value="C:DNA-directed RNA polymerase complex"/>
    <property type="evidence" value="ECO:0007669"/>
    <property type="project" value="UniProtKB-KW"/>
</dbReference>